<evidence type="ECO:0000313" key="9">
    <source>
        <dbReference type="EMBL" id="CAD8054498.1"/>
    </source>
</evidence>
<dbReference type="PANTHER" id="PTHR45614:SF274">
    <property type="entry name" value="MYB-LIKE DNA-BINDING PROTEIN"/>
    <property type="match status" value="1"/>
</dbReference>
<keyword evidence="6" id="KW-0539">Nucleus</keyword>
<evidence type="ECO:0000256" key="3">
    <source>
        <dbReference type="ARBA" id="ARBA00023015"/>
    </source>
</evidence>
<evidence type="ECO:0000313" key="10">
    <source>
        <dbReference type="Proteomes" id="UP000692954"/>
    </source>
</evidence>
<dbReference type="EMBL" id="CAJJDN010000008">
    <property type="protein sequence ID" value="CAD8054498.1"/>
    <property type="molecule type" value="Genomic_DNA"/>
</dbReference>
<dbReference type="Pfam" id="PF13921">
    <property type="entry name" value="Myb_DNA-bind_6"/>
    <property type="match status" value="1"/>
</dbReference>
<comment type="caution">
    <text evidence="9">The sequence shown here is derived from an EMBL/GenBank/DDBJ whole genome shotgun (WGS) entry which is preliminary data.</text>
</comment>
<reference evidence="9" key="1">
    <citation type="submission" date="2021-01" db="EMBL/GenBank/DDBJ databases">
        <authorList>
            <consortium name="Genoscope - CEA"/>
            <person name="William W."/>
        </authorList>
    </citation>
    <scope>NUCLEOTIDE SEQUENCE</scope>
</reference>
<dbReference type="PANTHER" id="PTHR45614">
    <property type="entry name" value="MYB PROTEIN-RELATED"/>
    <property type="match status" value="1"/>
</dbReference>
<feature type="domain" description="Myb-like" evidence="7">
    <location>
        <begin position="221"/>
        <end position="271"/>
    </location>
</feature>
<evidence type="ECO:0008006" key="11">
    <source>
        <dbReference type="Google" id="ProtNLM"/>
    </source>
</evidence>
<dbReference type="PROSITE" id="PS51294">
    <property type="entry name" value="HTH_MYB"/>
    <property type="match status" value="3"/>
</dbReference>
<dbReference type="InterPro" id="IPR050560">
    <property type="entry name" value="MYB_TF"/>
</dbReference>
<feature type="domain" description="HTH myb-type" evidence="8">
    <location>
        <begin position="225"/>
        <end position="275"/>
    </location>
</feature>
<keyword evidence="4" id="KW-0238">DNA-binding</keyword>
<keyword evidence="5" id="KW-0804">Transcription</keyword>
<evidence type="ECO:0000256" key="4">
    <source>
        <dbReference type="ARBA" id="ARBA00023125"/>
    </source>
</evidence>
<accession>A0A8S1KHA6</accession>
<dbReference type="SMART" id="SM00717">
    <property type="entry name" value="SANT"/>
    <property type="match status" value="3"/>
</dbReference>
<dbReference type="Pfam" id="PF00249">
    <property type="entry name" value="Myb_DNA-binding"/>
    <property type="match status" value="1"/>
</dbReference>
<dbReference type="OrthoDB" id="2143914at2759"/>
<evidence type="ECO:0000259" key="7">
    <source>
        <dbReference type="PROSITE" id="PS50090"/>
    </source>
</evidence>
<comment type="subcellular location">
    <subcellularLocation>
        <location evidence="1">Nucleus</location>
    </subcellularLocation>
</comment>
<name>A0A8S1KHA6_9CILI</name>
<evidence type="ECO:0000256" key="6">
    <source>
        <dbReference type="ARBA" id="ARBA00023242"/>
    </source>
</evidence>
<dbReference type="FunFam" id="1.10.10.60:FF:000010">
    <property type="entry name" value="Transcriptional activator Myb isoform A"/>
    <property type="match status" value="1"/>
</dbReference>
<gene>
    <name evidence="9" type="ORF">PSON_ATCC_30995.1.T0080326</name>
</gene>
<dbReference type="GO" id="GO:0005634">
    <property type="term" value="C:nucleus"/>
    <property type="evidence" value="ECO:0007669"/>
    <property type="project" value="UniProtKB-SubCell"/>
</dbReference>
<dbReference type="AlphaFoldDB" id="A0A8S1KHA6"/>
<protein>
    <recommendedName>
        <fullName evidence="11">Myb-like DNA-binding domain containing protein</fullName>
    </recommendedName>
</protein>
<feature type="domain" description="Myb-like" evidence="7">
    <location>
        <begin position="169"/>
        <end position="220"/>
    </location>
</feature>
<feature type="domain" description="Myb-like" evidence="7">
    <location>
        <begin position="121"/>
        <end position="168"/>
    </location>
</feature>
<evidence type="ECO:0000256" key="1">
    <source>
        <dbReference type="ARBA" id="ARBA00004123"/>
    </source>
</evidence>
<keyword evidence="10" id="KW-1185">Reference proteome</keyword>
<keyword evidence="3" id="KW-0805">Transcription regulation</keyword>
<evidence type="ECO:0000256" key="5">
    <source>
        <dbReference type="ARBA" id="ARBA00023163"/>
    </source>
</evidence>
<feature type="domain" description="HTH myb-type" evidence="8">
    <location>
        <begin position="119"/>
        <end position="168"/>
    </location>
</feature>
<dbReference type="InterPro" id="IPR001005">
    <property type="entry name" value="SANT/Myb"/>
</dbReference>
<dbReference type="InterPro" id="IPR017930">
    <property type="entry name" value="Myb_dom"/>
</dbReference>
<dbReference type="CDD" id="cd00167">
    <property type="entry name" value="SANT"/>
    <property type="match status" value="3"/>
</dbReference>
<dbReference type="PROSITE" id="PS50090">
    <property type="entry name" value="MYB_LIKE"/>
    <property type="match status" value="3"/>
</dbReference>
<feature type="domain" description="HTH myb-type" evidence="8">
    <location>
        <begin position="169"/>
        <end position="224"/>
    </location>
</feature>
<dbReference type="Proteomes" id="UP000692954">
    <property type="component" value="Unassembled WGS sequence"/>
</dbReference>
<dbReference type="GO" id="GO:0000978">
    <property type="term" value="F:RNA polymerase II cis-regulatory region sequence-specific DNA binding"/>
    <property type="evidence" value="ECO:0007669"/>
    <property type="project" value="TreeGrafter"/>
</dbReference>
<evidence type="ECO:0000259" key="8">
    <source>
        <dbReference type="PROSITE" id="PS51294"/>
    </source>
</evidence>
<keyword evidence="2" id="KW-0677">Repeat</keyword>
<sequence>MRGTHQLITQFELNGYALPMMDKNMCITFLKDLLQQNPIDMDFILANTSPSPQQRKLLTLKSNILQLIKEDKDPSITTPRFDYTQLDNIIPKKNRNKINEIKTKVETLLNSNNIDPPLTIKKRWWTEEEDQQLKELVTQHGAKNWKKIASYFEERTDVQCLHRWQKVLNPDLVKGPWTQEEDELLVKLVTNYGPKNWSQIAKHLPGRIGKQCRERFHNHLDPKINKERWTDEEDQTIIEAHKKLGNRWSLIAGLLKGRTDNSIKNHWNSTLKRRLKMQNRWEDLQVLPRQDETHIKGIPRRQVQRRVMYYKTPEKLVKRDPVSRQLNFLTPYSNNTPKSEATPKNLSIVYPNLSLKDSEIMQNYQYFRDSCSILFKQLSELTNMDLEFIKQYSYK</sequence>
<dbReference type="GO" id="GO:0000981">
    <property type="term" value="F:DNA-binding transcription factor activity, RNA polymerase II-specific"/>
    <property type="evidence" value="ECO:0007669"/>
    <property type="project" value="TreeGrafter"/>
</dbReference>
<dbReference type="FunFam" id="1.10.10.60:FF:000016">
    <property type="entry name" value="Transcriptional activator Myb isoform A"/>
    <property type="match status" value="1"/>
</dbReference>
<evidence type="ECO:0000256" key="2">
    <source>
        <dbReference type="ARBA" id="ARBA00022737"/>
    </source>
</evidence>
<proteinExistence type="predicted"/>
<organism evidence="9 10">
    <name type="scientific">Paramecium sonneborni</name>
    <dbReference type="NCBI Taxonomy" id="65129"/>
    <lineage>
        <taxon>Eukaryota</taxon>
        <taxon>Sar</taxon>
        <taxon>Alveolata</taxon>
        <taxon>Ciliophora</taxon>
        <taxon>Intramacronucleata</taxon>
        <taxon>Oligohymenophorea</taxon>
        <taxon>Peniculida</taxon>
        <taxon>Parameciidae</taxon>
        <taxon>Paramecium</taxon>
    </lineage>
</organism>